<name>A0A5A7QYL2_STRAF</name>
<sequence>MLYISIIVMLGMVCVDKGRVLEMGRGRESFGHTAAAEGRCPPPPTAAKVAVVGKMKGRSCEVRAHSQILRIRDEDSHLGEDVAYFMLFSRPILPASPLGGLSRVE</sequence>
<accession>A0A5A7QYL2</accession>
<protein>
    <submittedName>
        <fullName evidence="1">DUF803 domain protein</fullName>
    </submittedName>
</protein>
<organism evidence="1 2">
    <name type="scientific">Striga asiatica</name>
    <name type="common">Asiatic witchweed</name>
    <name type="synonym">Buchnera asiatica</name>
    <dbReference type="NCBI Taxonomy" id="4170"/>
    <lineage>
        <taxon>Eukaryota</taxon>
        <taxon>Viridiplantae</taxon>
        <taxon>Streptophyta</taxon>
        <taxon>Embryophyta</taxon>
        <taxon>Tracheophyta</taxon>
        <taxon>Spermatophyta</taxon>
        <taxon>Magnoliopsida</taxon>
        <taxon>eudicotyledons</taxon>
        <taxon>Gunneridae</taxon>
        <taxon>Pentapetalae</taxon>
        <taxon>asterids</taxon>
        <taxon>lamiids</taxon>
        <taxon>Lamiales</taxon>
        <taxon>Orobanchaceae</taxon>
        <taxon>Buchnereae</taxon>
        <taxon>Striga</taxon>
    </lineage>
</organism>
<keyword evidence="2" id="KW-1185">Reference proteome</keyword>
<dbReference type="Proteomes" id="UP000325081">
    <property type="component" value="Unassembled WGS sequence"/>
</dbReference>
<evidence type="ECO:0000313" key="2">
    <source>
        <dbReference type="Proteomes" id="UP000325081"/>
    </source>
</evidence>
<proteinExistence type="predicted"/>
<gene>
    <name evidence="1" type="ORF">STAS_27799</name>
</gene>
<dbReference type="OrthoDB" id="911411at2759"/>
<dbReference type="AlphaFoldDB" id="A0A5A7QYL2"/>
<evidence type="ECO:0000313" key="1">
    <source>
        <dbReference type="EMBL" id="GER50483.1"/>
    </source>
</evidence>
<reference evidence="2" key="1">
    <citation type="journal article" date="2019" name="Curr. Biol.">
        <title>Genome Sequence of Striga asiatica Provides Insight into the Evolution of Plant Parasitism.</title>
        <authorList>
            <person name="Yoshida S."/>
            <person name="Kim S."/>
            <person name="Wafula E.K."/>
            <person name="Tanskanen J."/>
            <person name="Kim Y.M."/>
            <person name="Honaas L."/>
            <person name="Yang Z."/>
            <person name="Spallek T."/>
            <person name="Conn C.E."/>
            <person name="Ichihashi Y."/>
            <person name="Cheong K."/>
            <person name="Cui S."/>
            <person name="Der J.P."/>
            <person name="Gundlach H."/>
            <person name="Jiao Y."/>
            <person name="Hori C."/>
            <person name="Ishida J.K."/>
            <person name="Kasahara H."/>
            <person name="Kiba T."/>
            <person name="Kim M.S."/>
            <person name="Koo N."/>
            <person name="Laohavisit A."/>
            <person name="Lee Y.H."/>
            <person name="Lumba S."/>
            <person name="McCourt P."/>
            <person name="Mortimer J.C."/>
            <person name="Mutuku J.M."/>
            <person name="Nomura T."/>
            <person name="Sasaki-Sekimoto Y."/>
            <person name="Seto Y."/>
            <person name="Wang Y."/>
            <person name="Wakatake T."/>
            <person name="Sakakibara H."/>
            <person name="Demura T."/>
            <person name="Yamaguchi S."/>
            <person name="Yoneyama K."/>
            <person name="Manabe R.I."/>
            <person name="Nelson D.C."/>
            <person name="Schulman A.H."/>
            <person name="Timko M.P."/>
            <person name="dePamphilis C.W."/>
            <person name="Choi D."/>
            <person name="Shirasu K."/>
        </authorList>
    </citation>
    <scope>NUCLEOTIDE SEQUENCE [LARGE SCALE GENOMIC DNA]</scope>
    <source>
        <strain evidence="2">cv. UVA1</strain>
    </source>
</reference>
<dbReference type="EMBL" id="BKCP01009292">
    <property type="protein sequence ID" value="GER50483.1"/>
    <property type="molecule type" value="Genomic_DNA"/>
</dbReference>
<comment type="caution">
    <text evidence="1">The sequence shown here is derived from an EMBL/GenBank/DDBJ whole genome shotgun (WGS) entry which is preliminary data.</text>
</comment>